<evidence type="ECO:0000313" key="4">
    <source>
        <dbReference type="Proteomes" id="UP000186156"/>
    </source>
</evidence>
<keyword evidence="4" id="KW-1185">Reference proteome</keyword>
<dbReference type="Pfam" id="PF10531">
    <property type="entry name" value="SLBB"/>
    <property type="match status" value="1"/>
</dbReference>
<dbReference type="OrthoDB" id="9790239at2"/>
<dbReference type="InterPro" id="IPR051675">
    <property type="entry name" value="Endo/Exo/Phosphatase_dom_1"/>
</dbReference>
<dbReference type="SUPFAM" id="SSF47781">
    <property type="entry name" value="RuvA domain 2-like"/>
    <property type="match status" value="1"/>
</dbReference>
<accession>A0A1N7KZR3</accession>
<reference evidence="4" key="1">
    <citation type="submission" date="2017-01" db="EMBL/GenBank/DDBJ databases">
        <authorList>
            <person name="Varghese N."/>
            <person name="Submissions S."/>
        </authorList>
    </citation>
    <scope>NUCLEOTIDE SEQUENCE [LARGE SCALE GENOMIC DNA]</scope>
    <source>
        <strain evidence="4">DSM 16176</strain>
    </source>
</reference>
<feature type="domain" description="Helix-hairpin-helix DNA-binding motif class 1" evidence="2">
    <location>
        <begin position="246"/>
        <end position="265"/>
    </location>
</feature>
<dbReference type="RefSeq" id="WP_076345239.1">
    <property type="nucleotide sequence ID" value="NZ_FTOO01000002.1"/>
</dbReference>
<dbReference type="GO" id="GO:0015627">
    <property type="term" value="C:type II protein secretion system complex"/>
    <property type="evidence" value="ECO:0007669"/>
    <property type="project" value="TreeGrafter"/>
</dbReference>
<name>A0A1N7KZR3_9BACL</name>
<organism evidence="3 4">
    <name type="scientific">Alicyclobacillus vulcanalis</name>
    <dbReference type="NCBI Taxonomy" id="252246"/>
    <lineage>
        <taxon>Bacteria</taxon>
        <taxon>Bacillati</taxon>
        <taxon>Bacillota</taxon>
        <taxon>Bacilli</taxon>
        <taxon>Bacillales</taxon>
        <taxon>Alicyclobacillaceae</taxon>
        <taxon>Alicyclobacillus</taxon>
    </lineage>
</organism>
<evidence type="ECO:0000313" key="3">
    <source>
        <dbReference type="EMBL" id="SIS67122.1"/>
    </source>
</evidence>
<dbReference type="Gene3D" id="1.10.150.280">
    <property type="entry name" value="AF1531-like domain"/>
    <property type="match status" value="1"/>
</dbReference>
<sequence>MTDRTQKPGESGELVAEGAWPISLPAHEDDWEFEERDVHAVAPGEAAFAPGGGARAEGVPRFAWIRAWSGFVRAGLTILLAAGAAWFGSERAAAMKATASSPEAGASSAATKPAPSADTEASNEIALQVDVHGDVLHPGLVSLPAGSRVRDAIRAAGGLRHADDASTINQAALVWDGEEIDVPAPSTTAGAGEVDARSDVQEMGAGLQQVSASDAPAGTSARGRGRAHKGELSSGQKININTADMETLETLPGVGPKRAQAILAYRQAHGPFPNLESLRHVKGIGEKTLAKWKDLITFGSAGGNADGGQARP</sequence>
<feature type="region of interest" description="Disordered" evidence="1">
    <location>
        <begin position="208"/>
        <end position="236"/>
    </location>
</feature>
<dbReference type="EMBL" id="FTOO01000002">
    <property type="protein sequence ID" value="SIS67122.1"/>
    <property type="molecule type" value="Genomic_DNA"/>
</dbReference>
<dbReference type="NCBIfam" id="TIGR00426">
    <property type="entry name" value="competence protein ComEA helix-hairpin-helix repeat region"/>
    <property type="match status" value="1"/>
</dbReference>
<dbReference type="Proteomes" id="UP000186156">
    <property type="component" value="Unassembled WGS sequence"/>
</dbReference>
<dbReference type="Pfam" id="PF12836">
    <property type="entry name" value="HHH_3"/>
    <property type="match status" value="1"/>
</dbReference>
<dbReference type="AlphaFoldDB" id="A0A1N7KZR3"/>
<dbReference type="PANTHER" id="PTHR21180:SF32">
    <property type="entry name" value="ENDONUCLEASE_EXONUCLEASE_PHOSPHATASE FAMILY DOMAIN-CONTAINING PROTEIN 1"/>
    <property type="match status" value="1"/>
</dbReference>
<protein>
    <submittedName>
        <fullName evidence="3">Competence protein ComEA</fullName>
    </submittedName>
</protein>
<dbReference type="GO" id="GO:0015628">
    <property type="term" value="P:protein secretion by the type II secretion system"/>
    <property type="evidence" value="ECO:0007669"/>
    <property type="project" value="TreeGrafter"/>
</dbReference>
<dbReference type="InterPro" id="IPR003583">
    <property type="entry name" value="Hlx-hairpin-Hlx_DNA-bd_motif"/>
</dbReference>
<evidence type="ECO:0000256" key="1">
    <source>
        <dbReference type="SAM" id="MobiDB-lite"/>
    </source>
</evidence>
<proteinExistence type="predicted"/>
<dbReference type="STRING" id="252246.SAMN05421799_102305"/>
<dbReference type="InterPro" id="IPR019554">
    <property type="entry name" value="Soluble_ligand-bd"/>
</dbReference>
<dbReference type="GO" id="GO:0006281">
    <property type="term" value="P:DNA repair"/>
    <property type="evidence" value="ECO:0007669"/>
    <property type="project" value="InterPro"/>
</dbReference>
<feature type="region of interest" description="Disordered" evidence="1">
    <location>
        <begin position="101"/>
        <end position="121"/>
    </location>
</feature>
<dbReference type="SMART" id="SM00278">
    <property type="entry name" value="HhH1"/>
    <property type="match status" value="2"/>
</dbReference>
<dbReference type="Gene3D" id="3.10.560.10">
    <property type="entry name" value="Outer membrane lipoprotein wza domain like"/>
    <property type="match status" value="1"/>
</dbReference>
<dbReference type="InterPro" id="IPR010994">
    <property type="entry name" value="RuvA_2-like"/>
</dbReference>
<dbReference type="InterPro" id="IPR004509">
    <property type="entry name" value="Competence_ComEA_HhH"/>
</dbReference>
<feature type="domain" description="Helix-hairpin-helix DNA-binding motif class 1" evidence="2">
    <location>
        <begin position="276"/>
        <end position="295"/>
    </location>
</feature>
<evidence type="ECO:0000259" key="2">
    <source>
        <dbReference type="SMART" id="SM00278"/>
    </source>
</evidence>
<feature type="compositionally biased region" description="Low complexity" evidence="1">
    <location>
        <begin position="101"/>
        <end position="117"/>
    </location>
</feature>
<dbReference type="GO" id="GO:0003677">
    <property type="term" value="F:DNA binding"/>
    <property type="evidence" value="ECO:0007669"/>
    <property type="project" value="InterPro"/>
</dbReference>
<dbReference type="PANTHER" id="PTHR21180">
    <property type="entry name" value="ENDONUCLEASE/EXONUCLEASE/PHOSPHATASE FAMILY DOMAIN-CONTAINING PROTEIN 1"/>
    <property type="match status" value="1"/>
</dbReference>
<gene>
    <name evidence="3" type="ORF">SAMN05421799_102305</name>
</gene>